<feature type="coiled-coil region" evidence="1">
    <location>
        <begin position="138"/>
        <end position="186"/>
    </location>
</feature>
<geneLocation type="plasmid" evidence="3">
    <name>297_cp32-7</name>
</geneLocation>
<reference evidence="3" key="1">
    <citation type="journal article" date="2011" name="J. Bacteriol.">
        <title>Whole-genome sequences of thirteen isolates of Borrelia burgdorferi.</title>
        <authorList>
            <person name="Schutzer S.E."/>
            <person name="Fraser-Liggett C.M."/>
            <person name="Casjens S.R."/>
            <person name="Qiu W.G."/>
            <person name="Dunn J.J."/>
            <person name="Mongodin E.F."/>
            <person name="Luft B.J."/>
        </authorList>
    </citation>
    <scope>NUCLEOTIDE SEQUENCE [LARGE SCALE GENOMIC DNA]</scope>
    <source>
        <strain evidence="3">297</strain>
    </source>
</reference>
<evidence type="ECO:0000256" key="2">
    <source>
        <dbReference type="SAM" id="MobiDB-lite"/>
    </source>
</evidence>
<dbReference type="PROSITE" id="PS51257">
    <property type="entry name" value="PROKAR_LIPOPROTEIN"/>
    <property type="match status" value="1"/>
</dbReference>
<dbReference type="InterPro" id="IPR009618">
    <property type="entry name" value="Erp"/>
</dbReference>
<dbReference type="Pfam" id="PF06780">
    <property type="entry name" value="Erp_C"/>
    <property type="match status" value="1"/>
</dbReference>
<gene>
    <name evidence="3" type="ORF">Bbu297_O28</name>
</gene>
<dbReference type="EMBL" id="CP002257">
    <property type="protein sequence ID" value="ADQ44506.1"/>
    <property type="molecule type" value="Genomic_DNA"/>
</dbReference>
<name>A0A9N7AZR7_BORBG</name>
<proteinExistence type="predicted"/>
<protein>
    <submittedName>
        <fullName evidence="3">Erp43 protein</fullName>
    </submittedName>
</protein>
<dbReference type="RefSeq" id="WP_015056287.1">
    <property type="nucleotide sequence ID" value="NC_018980.1"/>
</dbReference>
<organism evidence="3">
    <name type="scientific">Borreliella burgdorferi 297</name>
    <dbReference type="NCBI Taxonomy" id="521009"/>
    <lineage>
        <taxon>Bacteria</taxon>
        <taxon>Pseudomonadati</taxon>
        <taxon>Spirochaetota</taxon>
        <taxon>Spirochaetia</taxon>
        <taxon>Spirochaetales</taxon>
        <taxon>Borreliaceae</taxon>
        <taxon>Borreliella</taxon>
    </lineage>
</organism>
<keyword evidence="3" id="KW-0614">Plasmid</keyword>
<dbReference type="AlphaFoldDB" id="A0A9N7AZR7"/>
<accession>A0A9N7AZR7</accession>
<evidence type="ECO:0000313" key="3">
    <source>
        <dbReference type="EMBL" id="ADQ44506.1"/>
    </source>
</evidence>
<keyword evidence="1" id="KW-0175">Coiled coil</keyword>
<feature type="coiled-coil region" evidence="1">
    <location>
        <begin position="258"/>
        <end position="330"/>
    </location>
</feature>
<evidence type="ECO:0000256" key="1">
    <source>
        <dbReference type="SAM" id="Coils"/>
    </source>
</evidence>
<sequence length="352" mass="41351">MNKKIKIFIICTVVVLISSCKYYARDKDLKQNVKEQIGGFLDTKERIVSDDPTVYGIAEKLKEEELKGKKENKKDVNLENKEDSNKNDLKDNEDAKVLKPEFEPIALENKEPKLEIAEILKPELPEMPKLPVVVKPVVKEKTEEEKAKDKEYEELKRRRIEHYQKQEEERLKRKKQREERKKLRELKSNENYMITLTKGVIFRFSKDIDKIINEINSINLSFSFEEKSEISGKDVEDRVTGAIYDYITDNRSNGNSIYSEWSDYLEEEENELKSLIEKLEKARTGLRGKIKEVKDGKERNKNVVGINDIKEDLEKLKDFLIELKEYLQNNVDKKEIHKAVKCSMNPDDVDCE</sequence>
<feature type="region of interest" description="Disordered" evidence="2">
    <location>
        <begin position="68"/>
        <end position="95"/>
    </location>
</feature>